<name>A0A4R6ZSH0_9LIST</name>
<keyword evidence="3" id="KW-1185">Reference proteome</keyword>
<organism evidence="2 3">
    <name type="scientific">Listeria rocourtiae</name>
    <dbReference type="NCBI Taxonomy" id="647910"/>
    <lineage>
        <taxon>Bacteria</taxon>
        <taxon>Bacillati</taxon>
        <taxon>Bacillota</taxon>
        <taxon>Bacilli</taxon>
        <taxon>Bacillales</taxon>
        <taxon>Listeriaceae</taxon>
        <taxon>Listeria</taxon>
    </lineage>
</organism>
<dbReference type="STRING" id="1265846.PROCOU_06503"/>
<proteinExistence type="predicted"/>
<dbReference type="GO" id="GO:0005886">
    <property type="term" value="C:plasma membrane"/>
    <property type="evidence" value="ECO:0007669"/>
    <property type="project" value="TreeGrafter"/>
</dbReference>
<evidence type="ECO:0000256" key="1">
    <source>
        <dbReference type="SAM" id="MobiDB-lite"/>
    </source>
</evidence>
<dbReference type="PANTHER" id="PTHR13806">
    <property type="entry name" value="FLOTILLIN-RELATED"/>
    <property type="match status" value="1"/>
</dbReference>
<dbReference type="GO" id="GO:0072659">
    <property type="term" value="P:protein localization to plasma membrane"/>
    <property type="evidence" value="ECO:0007669"/>
    <property type="project" value="TreeGrafter"/>
</dbReference>
<reference evidence="2 3" key="1">
    <citation type="submission" date="2019-03" db="EMBL/GenBank/DDBJ databases">
        <title>Genomic Encyclopedia of Type Strains, Phase III (KMG-III): the genomes of soil and plant-associated and newly described type strains.</title>
        <authorList>
            <person name="Whitman W."/>
        </authorList>
    </citation>
    <scope>NUCLEOTIDE SEQUENCE [LARGE SCALE GENOMIC DNA]</scope>
    <source>
        <strain evidence="2 3">CECT 7972</strain>
    </source>
</reference>
<dbReference type="GO" id="GO:0002020">
    <property type="term" value="F:protease binding"/>
    <property type="evidence" value="ECO:0007669"/>
    <property type="project" value="TreeGrafter"/>
</dbReference>
<protein>
    <submittedName>
        <fullName evidence="2">Flotillin-like protein</fullName>
    </submittedName>
</protein>
<gene>
    <name evidence="2" type="ORF">DFP96_101482</name>
</gene>
<comment type="caution">
    <text evidence="2">The sequence shown here is derived from an EMBL/GenBank/DDBJ whole genome shotgun (WGS) entry which is preliminary data.</text>
</comment>
<feature type="region of interest" description="Disordered" evidence="1">
    <location>
        <begin position="117"/>
        <end position="136"/>
    </location>
</feature>
<accession>A0A4R6ZSH0</accession>
<dbReference type="PANTHER" id="PTHR13806:SF46">
    <property type="entry name" value="FLOTILLIN-1-RELATED"/>
    <property type="match status" value="1"/>
</dbReference>
<sequence>MVQPAAEVIKLQGLAEAYELYGQAAMLDMIVSMLPEYAKQVVAPMGNIDTITVVDTGSSESNGGANKVSGYATNLMATAQESLKATTGLDIRELLENFSGKGNVKGSIKDLTDAVKSQKPVEVTEVEETGDNVEEG</sequence>
<evidence type="ECO:0000313" key="2">
    <source>
        <dbReference type="EMBL" id="TDR55545.1"/>
    </source>
</evidence>
<dbReference type="AlphaFoldDB" id="A0A4R6ZSH0"/>
<dbReference type="Proteomes" id="UP000295558">
    <property type="component" value="Unassembled WGS sequence"/>
</dbReference>
<evidence type="ECO:0000313" key="3">
    <source>
        <dbReference type="Proteomes" id="UP000295558"/>
    </source>
</evidence>
<dbReference type="EMBL" id="SNZK01000001">
    <property type="protein sequence ID" value="TDR55545.1"/>
    <property type="molecule type" value="Genomic_DNA"/>
</dbReference>
<dbReference type="InterPro" id="IPR027705">
    <property type="entry name" value="Flotillin_fam"/>
</dbReference>
<feature type="compositionally biased region" description="Acidic residues" evidence="1">
    <location>
        <begin position="124"/>
        <end position="136"/>
    </location>
</feature>